<evidence type="ECO:0000313" key="20">
    <source>
        <dbReference type="Proteomes" id="UP000027821"/>
    </source>
</evidence>
<keyword evidence="10 16" id="KW-0520">NAD</keyword>
<dbReference type="InterPro" id="IPR007329">
    <property type="entry name" value="FMN-bd"/>
</dbReference>
<evidence type="ECO:0000256" key="7">
    <source>
        <dbReference type="ARBA" id="ARBA00022692"/>
    </source>
</evidence>
<proteinExistence type="inferred from homology"/>
<keyword evidence="13 16" id="KW-0830">Ubiquinone</keyword>
<dbReference type="GO" id="GO:0005886">
    <property type="term" value="C:plasma membrane"/>
    <property type="evidence" value="ECO:0007669"/>
    <property type="project" value="UniProtKB-SubCell"/>
</dbReference>
<comment type="caution">
    <text evidence="16">Lacks conserved residue(s) required for the propagation of feature annotation.</text>
</comment>
<evidence type="ECO:0000256" key="8">
    <source>
        <dbReference type="ARBA" id="ARBA00022967"/>
    </source>
</evidence>
<organism evidence="19 20">
    <name type="scientific">Anditalea andensis</name>
    <dbReference type="NCBI Taxonomy" id="1048983"/>
    <lineage>
        <taxon>Bacteria</taxon>
        <taxon>Pseudomonadati</taxon>
        <taxon>Bacteroidota</taxon>
        <taxon>Cytophagia</taxon>
        <taxon>Cytophagales</taxon>
        <taxon>Cytophagaceae</taxon>
        <taxon>Anditalea</taxon>
    </lineage>
</organism>
<evidence type="ECO:0000256" key="3">
    <source>
        <dbReference type="ARBA" id="ARBA00022519"/>
    </source>
</evidence>
<feature type="modified residue" description="FMN phosphoryl threonine" evidence="16">
    <location>
        <position position="222"/>
    </location>
</feature>
<dbReference type="InterPro" id="IPR010204">
    <property type="entry name" value="NqrC"/>
</dbReference>
<evidence type="ECO:0000256" key="17">
    <source>
        <dbReference type="PIRNR" id="PIRNR009437"/>
    </source>
</evidence>
<sequence length="263" mass="29030">MQQSNAYIITFSVILTVILGFLLSGTSELLGPIQQKAIELDTKKQILGAVMPAEELDRMEADAVIDFYERRISSKVVNIEGEEVEQDTDGNALIAENVSIARNFKRSPEDRLYPVFIFHAEGNESEVESYILPVYGNGLWDEIWGYVALQTDLNTIEGVTFSHAGETPGLGARITSGDVQARYQGKEIFDEGGNLQAVRMQKGEGKDYSGEPHKVDGLSGATITAEGVNRMVESYLSHYQNYFSRQREGGDAAPEEQEPVALN</sequence>
<keyword evidence="8 16" id="KW-1278">Translocase</keyword>
<comment type="subcellular location">
    <subcellularLocation>
        <location evidence="16">Cell membrane</location>
        <topology evidence="16">Single-pass membrane protein</topology>
    </subcellularLocation>
</comment>
<dbReference type="SMART" id="SM00900">
    <property type="entry name" value="FMN_bind"/>
    <property type="match status" value="1"/>
</dbReference>
<keyword evidence="15 16" id="KW-0739">Sodium transport</keyword>
<accession>A0A074KV40</accession>
<comment type="catalytic activity">
    <reaction evidence="16 17">
        <text>a ubiquinone + n Na(+)(in) + NADH + H(+) = a ubiquinol + n Na(+)(out) + NAD(+)</text>
        <dbReference type="Rhea" id="RHEA:47748"/>
        <dbReference type="Rhea" id="RHEA-COMP:9565"/>
        <dbReference type="Rhea" id="RHEA-COMP:9566"/>
        <dbReference type="ChEBI" id="CHEBI:15378"/>
        <dbReference type="ChEBI" id="CHEBI:16389"/>
        <dbReference type="ChEBI" id="CHEBI:17976"/>
        <dbReference type="ChEBI" id="CHEBI:29101"/>
        <dbReference type="ChEBI" id="CHEBI:57540"/>
        <dbReference type="ChEBI" id="CHEBI:57945"/>
        <dbReference type="EC" id="7.2.1.1"/>
    </reaction>
</comment>
<keyword evidence="2 16" id="KW-1003">Cell membrane</keyword>
<dbReference type="HAMAP" id="MF_00427">
    <property type="entry name" value="NqrC"/>
    <property type="match status" value="1"/>
</dbReference>
<evidence type="ECO:0000256" key="15">
    <source>
        <dbReference type="ARBA" id="ARBA00023201"/>
    </source>
</evidence>
<evidence type="ECO:0000256" key="2">
    <source>
        <dbReference type="ARBA" id="ARBA00022475"/>
    </source>
</evidence>
<keyword evidence="7 16" id="KW-0812">Transmembrane</keyword>
<evidence type="ECO:0000256" key="6">
    <source>
        <dbReference type="ARBA" id="ARBA00022643"/>
    </source>
</evidence>
<comment type="subunit">
    <text evidence="16 17">Composed of six subunits; NqrA, NqrB, NqrC, NqrD, NqrE and NqrF.</text>
</comment>
<evidence type="ECO:0000256" key="11">
    <source>
        <dbReference type="ARBA" id="ARBA00023053"/>
    </source>
</evidence>
<evidence type="ECO:0000256" key="12">
    <source>
        <dbReference type="ARBA" id="ARBA00023065"/>
    </source>
</evidence>
<keyword evidence="9 16" id="KW-1133">Transmembrane helix</keyword>
<evidence type="ECO:0000256" key="1">
    <source>
        <dbReference type="ARBA" id="ARBA00022448"/>
    </source>
</evidence>
<evidence type="ECO:0000259" key="18">
    <source>
        <dbReference type="SMART" id="SM00900"/>
    </source>
</evidence>
<evidence type="ECO:0000256" key="16">
    <source>
        <dbReference type="HAMAP-Rule" id="MF_00427"/>
    </source>
</evidence>
<evidence type="ECO:0000313" key="19">
    <source>
        <dbReference type="EMBL" id="KEO72784.1"/>
    </source>
</evidence>
<dbReference type="GO" id="GO:0016655">
    <property type="term" value="F:oxidoreductase activity, acting on NAD(P)H, quinone or similar compound as acceptor"/>
    <property type="evidence" value="ECO:0007669"/>
    <property type="project" value="UniProtKB-UniRule"/>
</dbReference>
<dbReference type="Proteomes" id="UP000027821">
    <property type="component" value="Unassembled WGS sequence"/>
</dbReference>
<evidence type="ECO:0000256" key="13">
    <source>
        <dbReference type="ARBA" id="ARBA00023075"/>
    </source>
</evidence>
<dbReference type="PANTHER" id="PTHR37838:SF1">
    <property type="entry name" value="NA(+)-TRANSLOCATING NADH-QUINONE REDUCTASE SUBUNIT C"/>
    <property type="match status" value="1"/>
</dbReference>
<feature type="transmembrane region" description="Helical" evidence="16">
    <location>
        <begin position="6"/>
        <end position="26"/>
    </location>
</feature>
<comment type="similarity">
    <text evidence="16 17">Belongs to the NqrC family.</text>
</comment>
<keyword evidence="12 16" id="KW-0406">Ion transport</keyword>
<dbReference type="PIRSF" id="PIRSF009437">
    <property type="entry name" value="NQR-1_subunit_C"/>
    <property type="match status" value="1"/>
</dbReference>
<comment type="caution">
    <text evidence="19">The sequence shown here is derived from an EMBL/GenBank/DDBJ whole genome shotgun (WGS) entry which is preliminary data.</text>
</comment>
<dbReference type="EMBL" id="JMIH01000023">
    <property type="protein sequence ID" value="KEO72784.1"/>
    <property type="molecule type" value="Genomic_DNA"/>
</dbReference>
<evidence type="ECO:0000256" key="9">
    <source>
        <dbReference type="ARBA" id="ARBA00022989"/>
    </source>
</evidence>
<dbReference type="RefSeq" id="WP_051720018.1">
    <property type="nucleotide sequence ID" value="NZ_JMIH01000023.1"/>
</dbReference>
<dbReference type="eggNOG" id="COG2869">
    <property type="taxonomic scope" value="Bacteria"/>
</dbReference>
<evidence type="ECO:0000256" key="14">
    <source>
        <dbReference type="ARBA" id="ARBA00023136"/>
    </source>
</evidence>
<keyword evidence="4 16" id="KW-0597">Phosphoprotein</keyword>
<feature type="domain" description="FMN-binding" evidence="18">
    <location>
        <begin position="138"/>
        <end position="239"/>
    </location>
</feature>
<keyword evidence="3" id="KW-0997">Cell inner membrane</keyword>
<keyword evidence="6 16" id="KW-0288">FMN</keyword>
<evidence type="ECO:0000256" key="4">
    <source>
        <dbReference type="ARBA" id="ARBA00022553"/>
    </source>
</evidence>
<dbReference type="AlphaFoldDB" id="A0A074KV40"/>
<dbReference type="OrthoDB" id="9813828at2"/>
<dbReference type="EC" id="7.2.1.1" evidence="16 17"/>
<dbReference type="GO" id="GO:0010181">
    <property type="term" value="F:FMN binding"/>
    <property type="evidence" value="ECO:0007669"/>
    <property type="project" value="UniProtKB-UniRule"/>
</dbReference>
<dbReference type="Pfam" id="PF04205">
    <property type="entry name" value="FMN_bind"/>
    <property type="match status" value="1"/>
</dbReference>
<keyword evidence="20" id="KW-1185">Reference proteome</keyword>
<keyword evidence="5 16" id="KW-0285">Flavoprotein</keyword>
<keyword evidence="1 16" id="KW-0813">Transport</keyword>
<dbReference type="STRING" id="1048983.EL17_14205"/>
<protein>
    <recommendedName>
        <fullName evidence="16 17">Na(+)-translocating NADH-quinone reductase subunit C</fullName>
        <shortName evidence="16 17">Na(+)-NQR subunit C</shortName>
        <shortName evidence="16 17">Na(+)-translocating NQR subunit C</shortName>
        <ecNumber evidence="16 17">7.2.1.1</ecNumber>
    </recommendedName>
    <alternativeName>
        <fullName evidence="16 17">NQR complex subunit C</fullName>
    </alternativeName>
    <alternativeName>
        <fullName evidence="16 17">NQR-1 subunit C</fullName>
    </alternativeName>
</protein>
<reference evidence="19 20" key="1">
    <citation type="submission" date="2014-04" db="EMBL/GenBank/DDBJ databases">
        <title>Characterization and application of a salt tolerant electro-active bacterium.</title>
        <authorList>
            <person name="Yang L."/>
            <person name="Wei S."/>
            <person name="Tay Q.X.M."/>
        </authorList>
    </citation>
    <scope>NUCLEOTIDE SEQUENCE [LARGE SCALE GENOMIC DNA]</scope>
    <source>
        <strain evidence="19 20">LY1</strain>
    </source>
</reference>
<name>A0A074KV40_9BACT</name>
<dbReference type="NCBIfam" id="TIGR01938">
    <property type="entry name" value="nqrC"/>
    <property type="match status" value="1"/>
</dbReference>
<dbReference type="PANTHER" id="PTHR37838">
    <property type="entry name" value="NA(+)-TRANSLOCATING NADH-QUINONE REDUCTASE SUBUNIT C"/>
    <property type="match status" value="1"/>
</dbReference>
<gene>
    <name evidence="16" type="primary">nqrC</name>
    <name evidence="19" type="ORF">EL17_14205</name>
</gene>
<evidence type="ECO:0000256" key="5">
    <source>
        <dbReference type="ARBA" id="ARBA00022630"/>
    </source>
</evidence>
<dbReference type="GO" id="GO:0006814">
    <property type="term" value="P:sodium ion transport"/>
    <property type="evidence" value="ECO:0007669"/>
    <property type="project" value="UniProtKB-UniRule"/>
</dbReference>
<comment type="function">
    <text evidence="16">NQR complex catalyzes the reduction of ubiquinone-1 to ubiquinol by two successive reactions, coupled with the transport of Na(+) ions from the cytoplasm to the periplasm. NqrA to NqrE are probably involved in the second step, the conversion of ubisemiquinone to ubiquinol.</text>
</comment>
<keyword evidence="14 16" id="KW-0472">Membrane</keyword>
<comment type="cofactor">
    <cofactor evidence="16 17">
        <name>FMN</name>
        <dbReference type="ChEBI" id="CHEBI:58210"/>
    </cofactor>
</comment>
<evidence type="ECO:0000256" key="10">
    <source>
        <dbReference type="ARBA" id="ARBA00023027"/>
    </source>
</evidence>
<keyword evidence="11 16" id="KW-0915">Sodium</keyword>